<dbReference type="CDD" id="cd12156">
    <property type="entry name" value="HPPR"/>
    <property type="match status" value="1"/>
</dbReference>
<keyword evidence="1" id="KW-0521">NADP</keyword>
<proteinExistence type="inferred from homology"/>
<accession>A0A7N0T943</accession>
<dbReference type="SUPFAM" id="SSF51735">
    <property type="entry name" value="NAD(P)-binding Rossmann-fold domains"/>
    <property type="match status" value="1"/>
</dbReference>
<protein>
    <recommendedName>
        <fullName evidence="9">Hydroxyphenylpyruvate reductase</fullName>
    </recommendedName>
</protein>
<feature type="domain" description="D-isomer specific 2-hydroxyacid dehydrogenase NAD-binding" evidence="6">
    <location>
        <begin position="48"/>
        <end position="222"/>
    </location>
</feature>
<evidence type="ECO:0000313" key="7">
    <source>
        <dbReference type="EnsemblPlants" id="Kaladp0027s0006.1.v1.1"/>
    </source>
</evidence>
<keyword evidence="2 4" id="KW-0560">Oxidoreductase</keyword>
<dbReference type="Proteomes" id="UP000594263">
    <property type="component" value="Unplaced"/>
</dbReference>
<dbReference type="GO" id="GO:0051287">
    <property type="term" value="F:NAD binding"/>
    <property type="evidence" value="ECO:0007669"/>
    <property type="project" value="InterPro"/>
</dbReference>
<feature type="domain" description="D-isomer specific 2-hydroxyacid dehydrogenase catalytic" evidence="5">
    <location>
        <begin position="1"/>
        <end position="253"/>
    </location>
</feature>
<dbReference type="Gene3D" id="3.40.50.720">
    <property type="entry name" value="NAD(P)-binding Rossmann-like Domain"/>
    <property type="match status" value="2"/>
</dbReference>
<dbReference type="GO" id="GO:0030267">
    <property type="term" value="F:glyoxylate reductase (NADPH) activity"/>
    <property type="evidence" value="ECO:0007669"/>
    <property type="project" value="TreeGrafter"/>
</dbReference>
<evidence type="ECO:0000256" key="2">
    <source>
        <dbReference type="ARBA" id="ARBA00023002"/>
    </source>
</evidence>
<dbReference type="InterPro" id="IPR006139">
    <property type="entry name" value="D-isomer_2_OHA_DH_cat_dom"/>
</dbReference>
<evidence type="ECO:0000313" key="8">
    <source>
        <dbReference type="Proteomes" id="UP000594263"/>
    </source>
</evidence>
<dbReference type="InterPro" id="IPR006140">
    <property type="entry name" value="D-isomer_DH_NAD-bd"/>
</dbReference>
<dbReference type="Pfam" id="PF02826">
    <property type="entry name" value="2-Hacid_dh_C"/>
    <property type="match status" value="1"/>
</dbReference>
<dbReference type="GO" id="GO:0016618">
    <property type="term" value="F:hydroxypyruvate reductase [NAD(P)H] activity"/>
    <property type="evidence" value="ECO:0007669"/>
    <property type="project" value="TreeGrafter"/>
</dbReference>
<dbReference type="EnsemblPlants" id="Kaladp0027s0006.1.v1.1">
    <property type="protein sequence ID" value="Kaladp0027s0006.1.v1.1"/>
    <property type="gene ID" value="Kaladp0027s0006.v1.1"/>
</dbReference>
<dbReference type="InterPro" id="IPR050223">
    <property type="entry name" value="D-isomer_2-hydroxyacid_DH"/>
</dbReference>
<dbReference type="PANTHER" id="PTHR10996">
    <property type="entry name" value="2-HYDROXYACID DEHYDROGENASE-RELATED"/>
    <property type="match status" value="1"/>
</dbReference>
<evidence type="ECO:0000259" key="5">
    <source>
        <dbReference type="Pfam" id="PF00389"/>
    </source>
</evidence>
<evidence type="ECO:0000259" key="6">
    <source>
        <dbReference type="Pfam" id="PF02826"/>
    </source>
</evidence>
<reference evidence="7" key="1">
    <citation type="submission" date="2021-01" db="UniProtKB">
        <authorList>
            <consortium name="EnsemblPlants"/>
        </authorList>
    </citation>
    <scope>IDENTIFICATION</scope>
</reference>
<dbReference type="OMA" id="GHEVEKR"/>
<keyword evidence="3" id="KW-0520">NAD</keyword>
<keyword evidence="8" id="KW-1185">Reference proteome</keyword>
<dbReference type="AlphaFoldDB" id="A0A7N0T943"/>
<evidence type="ECO:0000256" key="4">
    <source>
        <dbReference type="RuleBase" id="RU003719"/>
    </source>
</evidence>
<sequence length="257" mass="27744">MAKLPDLRMIADVSTGYNNIDMEECLRRGISVSYAASVTAEDVGEMAVALLLDVLRKTVVADRFVRQGRWPVERECRLLGSKLGGKRVGIVGLGSIGTEIAKRLEPFGCRISYTSRAAKASAPYAYVSNTGELASQSDILIICCALSDITYHLINRKVLLTLGKGGVVINVGRGSIIDEKALVKCLMDGEIAGAGLDVFEGEPVVPKELMEMDNVVLSPHRAMYSDESFSDVCEIVLSNLEAFFDNKPLISPVPVSS</sequence>
<dbReference type="FunFam" id="3.40.50.720:FF:000213">
    <property type="entry name" value="Putative 2-hydroxyacid dehydrogenase"/>
    <property type="match status" value="1"/>
</dbReference>
<organism evidence="7 8">
    <name type="scientific">Kalanchoe fedtschenkoi</name>
    <name type="common">Lavender scallops</name>
    <name type="synonym">South American air plant</name>
    <dbReference type="NCBI Taxonomy" id="63787"/>
    <lineage>
        <taxon>Eukaryota</taxon>
        <taxon>Viridiplantae</taxon>
        <taxon>Streptophyta</taxon>
        <taxon>Embryophyta</taxon>
        <taxon>Tracheophyta</taxon>
        <taxon>Spermatophyta</taxon>
        <taxon>Magnoliopsida</taxon>
        <taxon>eudicotyledons</taxon>
        <taxon>Gunneridae</taxon>
        <taxon>Pentapetalae</taxon>
        <taxon>Saxifragales</taxon>
        <taxon>Crassulaceae</taxon>
        <taxon>Kalanchoe</taxon>
    </lineage>
</organism>
<dbReference type="GO" id="GO:0005829">
    <property type="term" value="C:cytosol"/>
    <property type="evidence" value="ECO:0007669"/>
    <property type="project" value="TreeGrafter"/>
</dbReference>
<evidence type="ECO:0000256" key="1">
    <source>
        <dbReference type="ARBA" id="ARBA00022857"/>
    </source>
</evidence>
<evidence type="ECO:0008006" key="9">
    <source>
        <dbReference type="Google" id="ProtNLM"/>
    </source>
</evidence>
<dbReference type="Pfam" id="PF00389">
    <property type="entry name" value="2-Hacid_dh"/>
    <property type="match status" value="1"/>
</dbReference>
<name>A0A7N0T943_KALFE</name>
<dbReference type="InterPro" id="IPR036291">
    <property type="entry name" value="NAD(P)-bd_dom_sf"/>
</dbReference>
<dbReference type="PANTHER" id="PTHR10996:SF179">
    <property type="entry name" value="D-ISOMER SPECIFIC 2-HYDROXYACID DEHYDROGENASE FAMILY PROTEIN-RELATED"/>
    <property type="match status" value="1"/>
</dbReference>
<evidence type="ECO:0000256" key="3">
    <source>
        <dbReference type="ARBA" id="ARBA00023027"/>
    </source>
</evidence>
<dbReference type="Gramene" id="Kaladp0027s0006.1.v1.1">
    <property type="protein sequence ID" value="Kaladp0027s0006.1.v1.1"/>
    <property type="gene ID" value="Kaladp0027s0006.v1.1"/>
</dbReference>
<comment type="similarity">
    <text evidence="4">Belongs to the D-isomer specific 2-hydroxyacid dehydrogenase family.</text>
</comment>